<feature type="transmembrane region" description="Helical" evidence="1">
    <location>
        <begin position="117"/>
        <end position="139"/>
    </location>
</feature>
<dbReference type="RefSeq" id="WP_034630702.1">
    <property type="nucleotide sequence ID" value="NZ_AXNT01000076.1"/>
</dbReference>
<dbReference type="OrthoDB" id="3250762at2"/>
<comment type="caution">
    <text evidence="2">The sequence shown here is derived from an EMBL/GenBank/DDBJ whole genome shotgun (WGS) entry which is preliminary data.</text>
</comment>
<feature type="transmembrane region" description="Helical" evidence="1">
    <location>
        <begin position="145"/>
        <end position="166"/>
    </location>
</feature>
<dbReference type="AlphaFoldDB" id="A0A0A0B508"/>
<feature type="transmembrane region" description="Helical" evidence="1">
    <location>
        <begin position="230"/>
        <end position="253"/>
    </location>
</feature>
<keyword evidence="1" id="KW-0472">Membrane</keyword>
<name>A0A0A0B508_9CELL</name>
<feature type="transmembrane region" description="Helical" evidence="1">
    <location>
        <begin position="36"/>
        <end position="56"/>
    </location>
</feature>
<protein>
    <recommendedName>
        <fullName evidence="4">Permease</fullName>
    </recommendedName>
</protein>
<dbReference type="EMBL" id="AXNT01000076">
    <property type="protein sequence ID" value="KGM01910.1"/>
    <property type="molecule type" value="Genomic_DNA"/>
</dbReference>
<keyword evidence="1" id="KW-0812">Transmembrane</keyword>
<keyword evidence="1" id="KW-1133">Transmembrane helix</keyword>
<feature type="transmembrane region" description="Helical" evidence="1">
    <location>
        <begin position="198"/>
        <end position="218"/>
    </location>
</feature>
<evidence type="ECO:0000313" key="2">
    <source>
        <dbReference type="EMBL" id="KGM01910.1"/>
    </source>
</evidence>
<gene>
    <name evidence="2" type="ORF">Q760_16490</name>
</gene>
<dbReference type="Proteomes" id="UP000029833">
    <property type="component" value="Unassembled WGS sequence"/>
</dbReference>
<keyword evidence="3" id="KW-1185">Reference proteome</keyword>
<reference evidence="2 3" key="1">
    <citation type="submission" date="2013-10" db="EMBL/GenBank/DDBJ databases">
        <authorList>
            <person name="Wang G."/>
            <person name="Zhuang W."/>
        </authorList>
    </citation>
    <scope>NUCLEOTIDE SEQUENCE [LARGE SCALE GENOMIC DNA]</scope>
    <source>
        <strain evidence="2 3">DSM 20118</strain>
    </source>
</reference>
<evidence type="ECO:0000313" key="3">
    <source>
        <dbReference type="Proteomes" id="UP000029833"/>
    </source>
</evidence>
<organism evidence="2 3">
    <name type="scientific">Cellulomonas cellasea DSM 20118</name>
    <dbReference type="NCBI Taxonomy" id="1408250"/>
    <lineage>
        <taxon>Bacteria</taxon>
        <taxon>Bacillati</taxon>
        <taxon>Actinomycetota</taxon>
        <taxon>Actinomycetes</taxon>
        <taxon>Micrococcales</taxon>
        <taxon>Cellulomonadaceae</taxon>
        <taxon>Cellulomonas</taxon>
    </lineage>
</organism>
<dbReference type="STRING" id="1408250.Q760_16490"/>
<proteinExistence type="predicted"/>
<evidence type="ECO:0000256" key="1">
    <source>
        <dbReference type="SAM" id="Phobius"/>
    </source>
</evidence>
<accession>A0A0A0B508</accession>
<evidence type="ECO:0008006" key="4">
    <source>
        <dbReference type="Google" id="ProtNLM"/>
    </source>
</evidence>
<sequence>MQVSTRAVATAVLAALVAVAGYVSDPTVLAVPYAQYALPGVVALLTVVFAVGWPVLAQLPSRLGSSIVIGLVGVGAVAMVQRTVDEPYLRGLPIVFAFSVLLAFVNELARRGGRERLVESVTGTVAGTLIAVTAAGWVATQHTPGGASLLVAGALALAAGSAASALPFHGWTGAGATTGAAAAAGAVGGLVLPAIDPVAGALLGVGVGVLVSSLQELFDRLPALSRRPAAIAALVVPVPVTGILVYVVGRVLVG</sequence>
<feature type="transmembrane region" description="Helical" evidence="1">
    <location>
        <begin position="87"/>
        <end position="105"/>
    </location>
</feature>
<feature type="transmembrane region" description="Helical" evidence="1">
    <location>
        <begin position="63"/>
        <end position="81"/>
    </location>
</feature>